<dbReference type="Proteomes" id="UP000494108">
    <property type="component" value="Unassembled WGS sequence"/>
</dbReference>
<name>A0A6S6YPC9_9BURK</name>
<protein>
    <recommendedName>
        <fullName evidence="4">Capsule polysaccharide biosynthesis protein</fullName>
    </recommendedName>
</protein>
<accession>A0A6S6YPC9</accession>
<feature type="region of interest" description="Disordered" evidence="1">
    <location>
        <begin position="449"/>
        <end position="470"/>
    </location>
</feature>
<sequence length="504" mass="57068">MIIFSDKANFKRDNFPALFDFLDGHSIEYGYDESNDDLKKAWGVYDYARFSQEHRAIAESDVGSYLGVDLHECLKDEIFSRYALHNDWSLSKKQSESELLEFLKEYFPDEFRNCRAVACFWIDYWDQLFSKLKPVAAMSFGGNLIYSKIFLAVAKKRAVPGFVLEHFFTGHDFYLEPRYSSLPNSSFLRSKKFTEALNIKRSTPDSEVWKKIYSQSNKNVSQPAFTSCKLRNYALVLAQVPNDFSIFSKTNKWKNSIGFYKEVISEILDFTEDPVVIKVHPYERMKNKGASISTFDAIKDYREQLTHAKRERLHIVEDYSLSGLISGCKYAVTLNSQSGLEVAGHAKPLICFGGAFYGDRGFTIDLTEISQIREVVPNLKFSEELLRSYSKFLSAAFSHLVGSGEVEKVRLIFSNINLRKRKIGGAAPAKLGNASGPIVLAKPQSSLTPSVAPKVASKGGNSGAMQKGATDRQGKLWKKFKKDPRGYCLDSKHAVLRFIGRKIL</sequence>
<dbReference type="AlphaFoldDB" id="A0A6S6YPC9"/>
<dbReference type="InterPro" id="IPR007833">
    <property type="entry name" value="Capsule_polysaccharide_synth"/>
</dbReference>
<dbReference type="Pfam" id="PF05159">
    <property type="entry name" value="Capsule_synth"/>
    <property type="match status" value="1"/>
</dbReference>
<dbReference type="GO" id="GO:0000271">
    <property type="term" value="P:polysaccharide biosynthetic process"/>
    <property type="evidence" value="ECO:0007669"/>
    <property type="project" value="InterPro"/>
</dbReference>
<dbReference type="EMBL" id="CADIJX010000001">
    <property type="protein sequence ID" value="CAB3626854.1"/>
    <property type="molecule type" value="Genomic_DNA"/>
</dbReference>
<organism evidence="2 3">
    <name type="scientific">Achromobacter pestifer</name>
    <dbReference type="NCBI Taxonomy" id="1353889"/>
    <lineage>
        <taxon>Bacteria</taxon>
        <taxon>Pseudomonadati</taxon>
        <taxon>Pseudomonadota</taxon>
        <taxon>Betaproteobacteria</taxon>
        <taxon>Burkholderiales</taxon>
        <taxon>Alcaligenaceae</taxon>
        <taxon>Achromobacter</taxon>
    </lineage>
</organism>
<evidence type="ECO:0008006" key="4">
    <source>
        <dbReference type="Google" id="ProtNLM"/>
    </source>
</evidence>
<evidence type="ECO:0000256" key="1">
    <source>
        <dbReference type="SAM" id="MobiDB-lite"/>
    </source>
</evidence>
<gene>
    <name evidence="2" type="ORF">LMG3431_00410</name>
</gene>
<dbReference type="RefSeq" id="WP_175172760.1">
    <property type="nucleotide sequence ID" value="NZ_CADIJX010000001.1"/>
</dbReference>
<evidence type="ECO:0000313" key="2">
    <source>
        <dbReference type="EMBL" id="CAB3626854.1"/>
    </source>
</evidence>
<dbReference type="GO" id="GO:0015774">
    <property type="term" value="P:polysaccharide transport"/>
    <property type="evidence" value="ECO:0007669"/>
    <property type="project" value="InterPro"/>
</dbReference>
<keyword evidence="3" id="KW-1185">Reference proteome</keyword>
<reference evidence="2 3" key="1">
    <citation type="submission" date="2020-04" db="EMBL/GenBank/DDBJ databases">
        <authorList>
            <person name="De Canck E."/>
        </authorList>
    </citation>
    <scope>NUCLEOTIDE SEQUENCE [LARGE SCALE GENOMIC DNA]</scope>
    <source>
        <strain evidence="2 3">LMG 3431</strain>
    </source>
</reference>
<evidence type="ECO:0000313" key="3">
    <source>
        <dbReference type="Proteomes" id="UP000494108"/>
    </source>
</evidence>
<proteinExistence type="predicted"/>